<dbReference type="AlphaFoldDB" id="A0A8I6Y171"/>
<evidence type="ECO:0000259" key="4">
    <source>
        <dbReference type="PROSITE" id="PS50102"/>
    </source>
</evidence>
<keyword evidence="1" id="KW-0694">RNA-binding</keyword>
<accession>A0A8I6Y171</accession>
<dbReference type="Pfam" id="PF00076">
    <property type="entry name" value="RRM_1"/>
    <property type="match status" value="1"/>
</dbReference>
<proteinExistence type="predicted"/>
<organism evidence="6 7">
    <name type="scientific">Hordeum vulgare subsp. vulgare</name>
    <name type="common">Domesticated barley</name>
    <dbReference type="NCBI Taxonomy" id="112509"/>
    <lineage>
        <taxon>Eukaryota</taxon>
        <taxon>Viridiplantae</taxon>
        <taxon>Streptophyta</taxon>
        <taxon>Embryophyta</taxon>
        <taxon>Tracheophyta</taxon>
        <taxon>Spermatophyta</taxon>
        <taxon>Magnoliopsida</taxon>
        <taxon>Liliopsida</taxon>
        <taxon>Poales</taxon>
        <taxon>Poaceae</taxon>
        <taxon>BOP clade</taxon>
        <taxon>Pooideae</taxon>
        <taxon>Triticodae</taxon>
        <taxon>Triticeae</taxon>
        <taxon>Hordeinae</taxon>
        <taxon>Hordeum</taxon>
    </lineage>
</organism>
<keyword evidence="7" id="KW-1185">Reference proteome</keyword>
<dbReference type="SMART" id="SM00311">
    <property type="entry name" value="PWI"/>
    <property type="match status" value="1"/>
</dbReference>
<dbReference type="EnsemblPlants" id="HORVU.MOREX.r3.5HG0477970.1">
    <property type="protein sequence ID" value="HORVU.MOREX.r3.5HG0477970.1"/>
    <property type="gene ID" value="HORVU.MOREX.r3.5HG0477970"/>
</dbReference>
<dbReference type="CDD" id="cd12446">
    <property type="entry name" value="RRM_RBM25"/>
    <property type="match status" value="1"/>
</dbReference>
<dbReference type="PANTHER" id="PTHR47334:SF3">
    <property type="entry name" value="PWI DOMAIN-CONTAINING PROTEIN"/>
    <property type="match status" value="1"/>
</dbReference>
<dbReference type="PANTHER" id="PTHR47334">
    <property type="entry name" value="SPLICING FACTOR PWI DOMAIN-CONTAINING PROTEIN / RNA RECOGNITION MOTIF (RRM)-CONTAINING PROTEIN"/>
    <property type="match status" value="1"/>
</dbReference>
<feature type="domain" description="PWI" evidence="5">
    <location>
        <begin position="641"/>
        <end position="733"/>
    </location>
</feature>
<dbReference type="InterPro" id="IPR012677">
    <property type="entry name" value="Nucleotide-bd_a/b_plait_sf"/>
</dbReference>
<dbReference type="PROSITE" id="PS50102">
    <property type="entry name" value="RRM"/>
    <property type="match status" value="1"/>
</dbReference>
<dbReference type="Gene3D" id="1.20.1390.10">
    <property type="entry name" value="PWI domain"/>
    <property type="match status" value="1"/>
</dbReference>
<feature type="chain" id="PRO_5035269265" description="PWI domain-containing protein" evidence="3">
    <location>
        <begin position="30"/>
        <end position="733"/>
    </location>
</feature>
<dbReference type="SMART" id="SM00360">
    <property type="entry name" value="RRM"/>
    <property type="match status" value="1"/>
</dbReference>
<evidence type="ECO:0000256" key="1">
    <source>
        <dbReference type="PROSITE-ProRule" id="PRU00176"/>
    </source>
</evidence>
<dbReference type="Gramene" id="HORVU.MOREX.r3.5HG0477970.1">
    <property type="protein sequence ID" value="HORVU.MOREX.r3.5HG0477970.1"/>
    <property type="gene ID" value="HORVU.MOREX.r3.5HG0477970"/>
</dbReference>
<reference evidence="6" key="3">
    <citation type="submission" date="2022-01" db="UniProtKB">
        <authorList>
            <consortium name="EnsemblPlants"/>
        </authorList>
    </citation>
    <scope>IDENTIFICATION</scope>
    <source>
        <strain evidence="6">subsp. vulgare</strain>
    </source>
</reference>
<dbReference type="InterPro" id="IPR034268">
    <property type="entry name" value="RBM25_RRM"/>
</dbReference>
<feature type="compositionally biased region" description="Basic and acidic residues" evidence="2">
    <location>
        <begin position="478"/>
        <end position="497"/>
    </location>
</feature>
<dbReference type="GO" id="GO:0005634">
    <property type="term" value="C:nucleus"/>
    <property type="evidence" value="ECO:0000318"/>
    <property type="project" value="GO_Central"/>
</dbReference>
<evidence type="ECO:0000259" key="5">
    <source>
        <dbReference type="PROSITE" id="PS51025"/>
    </source>
</evidence>
<dbReference type="GO" id="GO:0048024">
    <property type="term" value="P:regulation of mRNA splicing, via spliceosome"/>
    <property type="evidence" value="ECO:0000318"/>
    <property type="project" value="GO_Central"/>
</dbReference>
<evidence type="ECO:0008006" key="8">
    <source>
        <dbReference type="Google" id="ProtNLM"/>
    </source>
</evidence>
<feature type="signal peptide" evidence="3">
    <location>
        <begin position="1"/>
        <end position="29"/>
    </location>
</feature>
<dbReference type="PROSITE" id="PS51025">
    <property type="entry name" value="PWI"/>
    <property type="match status" value="1"/>
</dbReference>
<evidence type="ECO:0000256" key="3">
    <source>
        <dbReference type="SAM" id="SignalP"/>
    </source>
</evidence>
<sequence>MILHDLWCVLVCFHDLYVFGLLGFRPSHTYPPVSVLSHQRPAVIDGSFSPGAMTRPPITPVPPADVFGPGAVTRPQPLIELVPPANVFGPRAVTRPLTTPAPPANVFGPGAVTRPPIASVPPTNVFDPGAMARPPITHIPPANVFGPGAVTRPSIALISLANVFGSGAMARPPITHVPPSNVFGFGAMARPPITPVPPANVFGPGTVARPPITHLPPANVFGFGAMTRPPITPVPPANVFGPGAVTRPSIAPVPPANVFGHGAMTRRPITPVPPVTDFGPEAVTRSPIAPVPSATDFGPEAVTRSPIAPVPPATDFGPEAVTRSPIAPVPPANEPQFKVYVGKIASTVENDFVLSLLQICGHVKSWNPVTNPIDGTCTGFGFCDFESAEGCLRAWRLLNKLSIDGQELLLNVNEATREHLQKYGQNSTEEKANEADEDAMQTIHGMVEERMRSKLPGSPIPPVQVSASIADEIGNGDTRSDAPEQRKIRRQRENEEHLRDSKVVCLQGWKDREVTSPGKFSLQIDAISSMYVPMECESTVEHERKRQHRESDCISSMHVPIERESTVEHERKRQHRERDVFHKRNGEGKDIVSVSGLVSDKLNSSTPGKRVSFELQATSKSGNKETLDEEQLLAAVPKTKEELFAYDVNWAIYDKHGLHERMRPWVSEKSTEVFGEEIAEFVEYVVASTKEHVDAPRMLETLASLMDDSAENFVLSLWTQLIFEIKKVETGLA</sequence>
<dbReference type="Gene3D" id="3.30.70.330">
    <property type="match status" value="1"/>
</dbReference>
<evidence type="ECO:0000313" key="7">
    <source>
        <dbReference type="Proteomes" id="UP000011116"/>
    </source>
</evidence>
<dbReference type="Pfam" id="PF01480">
    <property type="entry name" value="PWI"/>
    <property type="match status" value="1"/>
</dbReference>
<reference evidence="6" key="2">
    <citation type="submission" date="2020-10" db="EMBL/GenBank/DDBJ databases">
        <authorList>
            <person name="Scholz U."/>
            <person name="Mascher M."/>
            <person name="Fiebig A."/>
        </authorList>
    </citation>
    <scope>NUCLEOTIDE SEQUENCE [LARGE SCALE GENOMIC DNA]</scope>
    <source>
        <strain evidence="6">cv. Morex</strain>
    </source>
</reference>
<dbReference type="OrthoDB" id="647306at2759"/>
<dbReference type="InterPro" id="IPR002483">
    <property type="entry name" value="PWI_dom"/>
</dbReference>
<feature type="domain" description="RRM" evidence="4">
    <location>
        <begin position="337"/>
        <end position="415"/>
    </location>
</feature>
<dbReference type="GO" id="GO:0003723">
    <property type="term" value="F:RNA binding"/>
    <property type="evidence" value="ECO:0007669"/>
    <property type="project" value="UniProtKB-UniRule"/>
</dbReference>
<feature type="region of interest" description="Disordered" evidence="2">
    <location>
        <begin position="470"/>
        <end position="497"/>
    </location>
</feature>
<protein>
    <recommendedName>
        <fullName evidence="8">PWI domain-containing protein</fullName>
    </recommendedName>
</protein>
<dbReference type="InterPro" id="IPR053294">
    <property type="entry name" value="RBM_PWI_domain"/>
</dbReference>
<dbReference type="RefSeq" id="XP_044946687.1">
    <property type="nucleotide sequence ID" value="XM_045090752.1"/>
</dbReference>
<dbReference type="Proteomes" id="UP000011116">
    <property type="component" value="Chromosome 5H"/>
</dbReference>
<dbReference type="SMR" id="A0A8I6Y171"/>
<keyword evidence="3" id="KW-0732">Signal</keyword>
<evidence type="ECO:0000313" key="6">
    <source>
        <dbReference type="EnsemblPlants" id="HORVU.MOREX.r3.5HG0477970.1"/>
    </source>
</evidence>
<evidence type="ECO:0000256" key="2">
    <source>
        <dbReference type="SAM" id="MobiDB-lite"/>
    </source>
</evidence>
<name>A0A8I6Y171_HORVV</name>
<dbReference type="KEGG" id="hvg:123395725"/>
<dbReference type="InterPro" id="IPR000504">
    <property type="entry name" value="RRM_dom"/>
</dbReference>
<dbReference type="GeneID" id="123395725"/>
<reference evidence="7" key="1">
    <citation type="journal article" date="2012" name="Nature">
        <title>A physical, genetic and functional sequence assembly of the barley genome.</title>
        <authorList>
            <consortium name="The International Barley Genome Sequencing Consortium"/>
            <person name="Mayer K.F."/>
            <person name="Waugh R."/>
            <person name="Brown J.W."/>
            <person name="Schulman A."/>
            <person name="Langridge P."/>
            <person name="Platzer M."/>
            <person name="Fincher G.B."/>
            <person name="Muehlbauer G.J."/>
            <person name="Sato K."/>
            <person name="Close T.J."/>
            <person name="Wise R.P."/>
            <person name="Stein N."/>
        </authorList>
    </citation>
    <scope>NUCLEOTIDE SEQUENCE [LARGE SCALE GENOMIC DNA]</scope>
    <source>
        <strain evidence="7">cv. Morex</strain>
    </source>
</reference>
<dbReference type="SUPFAM" id="SSF54928">
    <property type="entry name" value="RNA-binding domain, RBD"/>
    <property type="match status" value="1"/>
</dbReference>
<dbReference type="InterPro" id="IPR035979">
    <property type="entry name" value="RBD_domain_sf"/>
</dbReference>
<gene>
    <name evidence="6" type="primary">LOC123395725</name>
</gene>